<gene>
    <name evidence="1" type="ORF">CCHR01_17510</name>
</gene>
<sequence length="79" mass="8709">MHHPSELMHSITVAHSRLPGWTDFALPRLSAHVTTIDAVITPIMKPVSSKLYMSPSPIPYLAIMLRNSANHFEITTGSS</sequence>
<reference evidence="1" key="1">
    <citation type="submission" date="2023-01" db="EMBL/GenBank/DDBJ databases">
        <title>Colletotrichum chrysophilum M932 genome sequence.</title>
        <authorList>
            <person name="Baroncelli R."/>
        </authorList>
    </citation>
    <scope>NUCLEOTIDE SEQUENCE</scope>
    <source>
        <strain evidence="1">M932</strain>
    </source>
</reference>
<dbReference type="AlphaFoldDB" id="A0AAD9A2E9"/>
<accession>A0AAD9A2E9</accession>
<evidence type="ECO:0000313" key="2">
    <source>
        <dbReference type="Proteomes" id="UP001243330"/>
    </source>
</evidence>
<comment type="caution">
    <text evidence="1">The sequence shown here is derived from an EMBL/GenBank/DDBJ whole genome shotgun (WGS) entry which is preliminary data.</text>
</comment>
<proteinExistence type="predicted"/>
<name>A0AAD9A2E9_9PEZI</name>
<keyword evidence="2" id="KW-1185">Reference proteome</keyword>
<protein>
    <submittedName>
        <fullName evidence="1">Uncharacterized protein</fullName>
    </submittedName>
</protein>
<organism evidence="1 2">
    <name type="scientific">Colletotrichum chrysophilum</name>
    <dbReference type="NCBI Taxonomy" id="1836956"/>
    <lineage>
        <taxon>Eukaryota</taxon>
        <taxon>Fungi</taxon>
        <taxon>Dikarya</taxon>
        <taxon>Ascomycota</taxon>
        <taxon>Pezizomycotina</taxon>
        <taxon>Sordariomycetes</taxon>
        <taxon>Hypocreomycetidae</taxon>
        <taxon>Glomerellales</taxon>
        <taxon>Glomerellaceae</taxon>
        <taxon>Colletotrichum</taxon>
        <taxon>Colletotrichum gloeosporioides species complex</taxon>
    </lineage>
</organism>
<dbReference type="Proteomes" id="UP001243330">
    <property type="component" value="Unassembled WGS sequence"/>
</dbReference>
<dbReference type="EMBL" id="JAQOWY010000619">
    <property type="protein sequence ID" value="KAK1839874.1"/>
    <property type="molecule type" value="Genomic_DNA"/>
</dbReference>
<evidence type="ECO:0000313" key="1">
    <source>
        <dbReference type="EMBL" id="KAK1839874.1"/>
    </source>
</evidence>